<evidence type="ECO:0000256" key="2">
    <source>
        <dbReference type="ARBA" id="ARBA00023125"/>
    </source>
</evidence>
<keyword evidence="6" id="KW-1185">Reference proteome</keyword>
<dbReference type="InterPro" id="IPR003313">
    <property type="entry name" value="AraC-bd"/>
</dbReference>
<dbReference type="EMBL" id="JACBZD010000001">
    <property type="protein sequence ID" value="NYI03070.1"/>
    <property type="molecule type" value="Genomic_DNA"/>
</dbReference>
<reference evidence="5 6" key="1">
    <citation type="submission" date="2020-07" db="EMBL/GenBank/DDBJ databases">
        <title>Sequencing the genomes of 1000 actinobacteria strains.</title>
        <authorList>
            <person name="Klenk H.-P."/>
        </authorList>
    </citation>
    <scope>NUCLEOTIDE SEQUENCE [LARGE SCALE GENOMIC DNA]</scope>
    <source>
        <strain evidence="5 6">DSM 42178</strain>
    </source>
</reference>
<dbReference type="SUPFAM" id="SSF46689">
    <property type="entry name" value="Homeodomain-like"/>
    <property type="match status" value="2"/>
</dbReference>
<dbReference type="Pfam" id="PF02311">
    <property type="entry name" value="AraC_binding"/>
    <property type="match status" value="1"/>
</dbReference>
<dbReference type="Gene3D" id="1.10.10.60">
    <property type="entry name" value="Homeodomain-like"/>
    <property type="match status" value="2"/>
</dbReference>
<dbReference type="RefSeq" id="WP_179812192.1">
    <property type="nucleotide sequence ID" value="NZ_JACBZD010000001.1"/>
</dbReference>
<evidence type="ECO:0000313" key="6">
    <source>
        <dbReference type="Proteomes" id="UP000567795"/>
    </source>
</evidence>
<evidence type="ECO:0000313" key="5">
    <source>
        <dbReference type="EMBL" id="NYI03070.1"/>
    </source>
</evidence>
<organism evidence="5 6">
    <name type="scientific">Allostreptomyces psammosilenae</name>
    <dbReference type="NCBI Taxonomy" id="1892865"/>
    <lineage>
        <taxon>Bacteria</taxon>
        <taxon>Bacillati</taxon>
        <taxon>Actinomycetota</taxon>
        <taxon>Actinomycetes</taxon>
        <taxon>Kitasatosporales</taxon>
        <taxon>Streptomycetaceae</taxon>
        <taxon>Allostreptomyces</taxon>
    </lineage>
</organism>
<feature type="domain" description="HTH araC/xylS-type" evidence="4">
    <location>
        <begin position="182"/>
        <end position="279"/>
    </location>
</feature>
<dbReference type="InterPro" id="IPR050204">
    <property type="entry name" value="AraC_XylS_family_regulators"/>
</dbReference>
<dbReference type="PANTHER" id="PTHR46796">
    <property type="entry name" value="HTH-TYPE TRANSCRIPTIONAL ACTIVATOR RHAS-RELATED"/>
    <property type="match status" value="1"/>
</dbReference>
<dbReference type="Pfam" id="PF12833">
    <property type="entry name" value="HTH_18"/>
    <property type="match status" value="1"/>
</dbReference>
<proteinExistence type="predicted"/>
<dbReference type="InterPro" id="IPR018060">
    <property type="entry name" value="HTH_AraC"/>
</dbReference>
<evidence type="ECO:0000256" key="3">
    <source>
        <dbReference type="ARBA" id="ARBA00023163"/>
    </source>
</evidence>
<dbReference type="GO" id="GO:0003700">
    <property type="term" value="F:DNA-binding transcription factor activity"/>
    <property type="evidence" value="ECO:0007669"/>
    <property type="project" value="InterPro"/>
</dbReference>
<dbReference type="AlphaFoldDB" id="A0A852ZP79"/>
<name>A0A852ZP79_9ACTN</name>
<gene>
    <name evidence="5" type="ORF">FHU37_000013</name>
</gene>
<dbReference type="GO" id="GO:0043565">
    <property type="term" value="F:sequence-specific DNA binding"/>
    <property type="evidence" value="ECO:0007669"/>
    <property type="project" value="InterPro"/>
</dbReference>
<dbReference type="PROSITE" id="PS01124">
    <property type="entry name" value="HTH_ARAC_FAMILY_2"/>
    <property type="match status" value="1"/>
</dbReference>
<dbReference type="InterPro" id="IPR037923">
    <property type="entry name" value="HTH-like"/>
</dbReference>
<evidence type="ECO:0000256" key="1">
    <source>
        <dbReference type="ARBA" id="ARBA00023015"/>
    </source>
</evidence>
<keyword evidence="1" id="KW-0805">Transcription regulation</keyword>
<dbReference type="SMART" id="SM00342">
    <property type="entry name" value="HTH_ARAC"/>
    <property type="match status" value="1"/>
</dbReference>
<dbReference type="Proteomes" id="UP000567795">
    <property type="component" value="Unassembled WGS sequence"/>
</dbReference>
<dbReference type="InterPro" id="IPR009057">
    <property type="entry name" value="Homeodomain-like_sf"/>
</dbReference>
<dbReference type="SUPFAM" id="SSF51215">
    <property type="entry name" value="Regulatory protein AraC"/>
    <property type="match status" value="1"/>
</dbReference>
<comment type="caution">
    <text evidence="5">The sequence shown here is derived from an EMBL/GenBank/DDBJ whole genome shotgun (WGS) entry which is preliminary data.</text>
</comment>
<protein>
    <submittedName>
        <fullName evidence="5">AraC-like DNA-binding protein</fullName>
    </submittedName>
</protein>
<sequence>MDTARHPSPTPAADYARHYRHPVVPGVDLLDAHYVRHAFSRHTHPTYTIAVIQSGIEEWHYPGGRERAGAGEVPLLEPDIVHTGHAATPDGWRYRVLYPSVELVGAVAGELGMPPGTTTFGVRVAREGTLARLLLAAHHAADHHDPLTADTALRTALAQVLLHHARQRPRHRPVAEGPGTVRRAAELLQHRMRTPPTLEQLAAELGTRPFPLLRAFRREHGLPPHAWLNQARVRQARRLLDQGVRPADVAAAVGFADQSHLTRHFRRAVGVGPGAYQRERTRPGRDR</sequence>
<dbReference type="PANTHER" id="PTHR46796:SF2">
    <property type="entry name" value="TRANSCRIPTIONAL REGULATORY PROTEIN"/>
    <property type="match status" value="1"/>
</dbReference>
<keyword evidence="3" id="KW-0804">Transcription</keyword>
<accession>A0A852ZP79</accession>
<evidence type="ECO:0000259" key="4">
    <source>
        <dbReference type="PROSITE" id="PS01124"/>
    </source>
</evidence>
<keyword evidence="2 5" id="KW-0238">DNA-binding</keyword>